<sequence length="193" mass="22038">MIRKKIILLIVLLAGVYAWYHWIWTPRESEYEKLTETIEDTEEKEIEADGPPESEEVEKLDLPSPVIKGMTGRKDMKAPEGAVQAAGRFHWLLLLSGPNIETESVLAEIKKIARPEILHMLDEVGFYTDSKVQMWDTILVGPIKKESDGFWLLNTVAQIDGKQTTLYLRVGKDGDGEWKVWELLEDPLSSEED</sequence>
<reference evidence="1 2" key="1">
    <citation type="submission" date="2020-01" db="EMBL/GenBank/DDBJ databases">
        <authorList>
            <person name="Gulvik C.A."/>
            <person name="Batra D.G."/>
        </authorList>
    </citation>
    <scope>NUCLEOTIDE SEQUENCE [LARGE SCALE GENOMIC DNA]</scope>
    <source>
        <strain evidence="1 2">W9323</strain>
    </source>
</reference>
<dbReference type="RefSeq" id="WP_173220000.1">
    <property type="nucleotide sequence ID" value="NZ_CP048104.1"/>
</dbReference>
<dbReference type="EMBL" id="CP048104">
    <property type="protein sequence ID" value="QKG83370.1"/>
    <property type="molecule type" value="Genomic_DNA"/>
</dbReference>
<keyword evidence="2" id="KW-1185">Reference proteome</keyword>
<proteinExistence type="predicted"/>
<dbReference type="KEGG" id="kpul:GXN76_02050"/>
<dbReference type="Proteomes" id="UP000503088">
    <property type="component" value="Chromosome"/>
</dbReference>
<protein>
    <submittedName>
        <fullName evidence="1">Uncharacterized protein</fullName>
    </submittedName>
</protein>
<accession>A0A7D4BI21</accession>
<organism evidence="1 2">
    <name type="scientific">Kroppenstedtia pulmonis</name>
    <dbReference type="NCBI Taxonomy" id="1380685"/>
    <lineage>
        <taxon>Bacteria</taxon>
        <taxon>Bacillati</taxon>
        <taxon>Bacillota</taxon>
        <taxon>Bacilli</taxon>
        <taxon>Bacillales</taxon>
        <taxon>Thermoactinomycetaceae</taxon>
        <taxon>Kroppenstedtia</taxon>
    </lineage>
</organism>
<name>A0A7D4BI21_9BACL</name>
<dbReference type="AlphaFoldDB" id="A0A7D4BI21"/>
<evidence type="ECO:0000313" key="1">
    <source>
        <dbReference type="EMBL" id="QKG83370.1"/>
    </source>
</evidence>
<gene>
    <name evidence="1" type="ORF">GXN76_02050</name>
</gene>
<evidence type="ECO:0000313" key="2">
    <source>
        <dbReference type="Proteomes" id="UP000503088"/>
    </source>
</evidence>